<dbReference type="GO" id="GO:0004497">
    <property type="term" value="F:monooxygenase activity"/>
    <property type="evidence" value="ECO:0007669"/>
    <property type="project" value="UniProtKB-KW"/>
</dbReference>
<dbReference type="GO" id="GO:0016705">
    <property type="term" value="F:oxidoreductase activity, acting on paired donors, with incorporation or reduction of molecular oxygen"/>
    <property type="evidence" value="ECO:0007669"/>
    <property type="project" value="InterPro"/>
</dbReference>
<dbReference type="GO" id="GO:0005506">
    <property type="term" value="F:iron ion binding"/>
    <property type="evidence" value="ECO:0007669"/>
    <property type="project" value="InterPro"/>
</dbReference>
<dbReference type="KEGG" id="slx:SLAV_25750"/>
<keyword evidence="2 7" id="KW-0349">Heme</keyword>
<dbReference type="SUPFAM" id="SSF48264">
    <property type="entry name" value="Cytochrome P450"/>
    <property type="match status" value="1"/>
</dbReference>
<comment type="similarity">
    <text evidence="1 7">Belongs to the cytochrome P450 family.</text>
</comment>
<evidence type="ECO:0000256" key="7">
    <source>
        <dbReference type="RuleBase" id="RU000461"/>
    </source>
</evidence>
<dbReference type="Gene3D" id="1.10.630.10">
    <property type="entry name" value="Cytochrome P450"/>
    <property type="match status" value="1"/>
</dbReference>
<evidence type="ECO:0000313" key="9">
    <source>
        <dbReference type="Proteomes" id="UP000231791"/>
    </source>
</evidence>
<dbReference type="InterPro" id="IPR001128">
    <property type="entry name" value="Cyt_P450"/>
</dbReference>
<dbReference type="PRINTS" id="PR00359">
    <property type="entry name" value="BP450"/>
</dbReference>
<dbReference type="FunFam" id="1.10.630.10:FF:000018">
    <property type="entry name" value="Cytochrome P450 monooxygenase"/>
    <property type="match status" value="1"/>
</dbReference>
<dbReference type="PANTHER" id="PTHR46696">
    <property type="entry name" value="P450, PUTATIVE (EUROFUNG)-RELATED"/>
    <property type="match status" value="1"/>
</dbReference>
<dbReference type="Pfam" id="PF00067">
    <property type="entry name" value="p450"/>
    <property type="match status" value="1"/>
</dbReference>
<keyword evidence="9" id="KW-1185">Reference proteome</keyword>
<keyword evidence="6 7" id="KW-0503">Monooxygenase</keyword>
<dbReference type="RefSeq" id="WP_234333842.1">
    <property type="nucleotide sequence ID" value="NZ_BSRP01000003.1"/>
</dbReference>
<keyword evidence="4 7" id="KW-0560">Oxidoreductase</keyword>
<protein>
    <submittedName>
        <fullName evidence="8">Cytochrome P450 107B1</fullName>
        <ecNumber evidence="8">1.14.-.-</ecNumber>
    </submittedName>
</protein>
<proteinExistence type="inferred from homology"/>
<keyword evidence="5 7" id="KW-0408">Iron</keyword>
<dbReference type="InterPro" id="IPR017972">
    <property type="entry name" value="Cyt_P450_CS"/>
</dbReference>
<dbReference type="GeneID" id="49386164"/>
<dbReference type="EC" id="1.14.-.-" evidence="8"/>
<evidence type="ECO:0000256" key="1">
    <source>
        <dbReference type="ARBA" id="ARBA00010617"/>
    </source>
</evidence>
<evidence type="ECO:0000256" key="4">
    <source>
        <dbReference type="ARBA" id="ARBA00023002"/>
    </source>
</evidence>
<reference evidence="8 9" key="1">
    <citation type="submission" date="2017-11" db="EMBL/GenBank/DDBJ databases">
        <title>Complete genome sequence of Streptomyces lavendulae subsp. lavendulae CCM 3239 (formerly 'Streptomyces aureofaciens CCM 3239'), the producer of the angucycline-type antibiotic auricin.</title>
        <authorList>
            <person name="Busche T."/>
            <person name="Novakova R."/>
            <person name="Al'Dilaimi A."/>
            <person name="Homerova D."/>
            <person name="Feckova L."/>
            <person name="Rezuchova B."/>
            <person name="Mingyar E."/>
            <person name="Csolleiova D."/>
            <person name="Bekeova C."/>
            <person name="Winkler A."/>
            <person name="Sevcikova B."/>
            <person name="Kalinowski J."/>
            <person name="Kormanec J."/>
            <person name="Ruckert C."/>
        </authorList>
    </citation>
    <scope>NUCLEOTIDE SEQUENCE [LARGE SCALE GENOMIC DNA]</scope>
    <source>
        <strain evidence="8 9">CCM 3239</strain>
    </source>
</reference>
<dbReference type="PANTHER" id="PTHR46696:SF1">
    <property type="entry name" value="CYTOCHROME P450 YJIB-RELATED"/>
    <property type="match status" value="1"/>
</dbReference>
<dbReference type="InterPro" id="IPR002397">
    <property type="entry name" value="Cyt_P450_B"/>
</dbReference>
<evidence type="ECO:0000256" key="5">
    <source>
        <dbReference type="ARBA" id="ARBA00023004"/>
    </source>
</evidence>
<evidence type="ECO:0000256" key="6">
    <source>
        <dbReference type="ARBA" id="ARBA00023033"/>
    </source>
</evidence>
<evidence type="ECO:0000256" key="2">
    <source>
        <dbReference type="ARBA" id="ARBA00022617"/>
    </source>
</evidence>
<sequence length="434" mass="48988">MTTEPTAAVNDGLGLDEAVKAATLSTPEYRQCPHPYYKVLREQAPVVRLTPRHGVDTYLITRYEEAHAALADPRIGKDMHEGIDLYHALFGDACETLDDNLLFADPPRHTRLRHIAKTAFTPRHVKDLRPHIEELANELLDRCPTDEPVDLMKAFALPLPVMVICELLGIVGVERTEVLKWFSVVTRSRFSKDMKDDLVEAEHWLRDYFTEHIRCTRANPTDDFLTVLVQTRHEEEALTDDELVSMIWVLLFAGHKTTTLQIGNSVFNLLTHPEQLRALQEDRELMPQAIEELLRYEGSVETSTFRYALEDVEIGGTVIPQGAIVQIALTGANRDPEKFPAPDTLDITREHLQREHLGFGFGPHFCLGAPLARLELEICLTALLDRFPDMVLALPDSDAGDWLKGPFPAFRGLEKLPVALDPSRTVDDWTAPAR</sequence>
<name>A0A2K8PMC5_STRLA</name>
<dbReference type="EMBL" id="CP024985">
    <property type="protein sequence ID" value="ATZ26943.1"/>
    <property type="molecule type" value="Genomic_DNA"/>
</dbReference>
<gene>
    <name evidence="8" type="ORF">SLAV_25750</name>
</gene>
<evidence type="ECO:0000313" key="8">
    <source>
        <dbReference type="EMBL" id="ATZ26943.1"/>
    </source>
</evidence>
<dbReference type="AlphaFoldDB" id="A0A2K8PMC5"/>
<dbReference type="GO" id="GO:0020037">
    <property type="term" value="F:heme binding"/>
    <property type="evidence" value="ECO:0007669"/>
    <property type="project" value="InterPro"/>
</dbReference>
<dbReference type="CDD" id="cd11029">
    <property type="entry name" value="CYP107-like"/>
    <property type="match status" value="1"/>
</dbReference>
<dbReference type="PROSITE" id="PS00086">
    <property type="entry name" value="CYTOCHROME_P450"/>
    <property type="match status" value="1"/>
</dbReference>
<keyword evidence="3 7" id="KW-0479">Metal-binding</keyword>
<evidence type="ECO:0000256" key="3">
    <source>
        <dbReference type="ARBA" id="ARBA00022723"/>
    </source>
</evidence>
<accession>A0A2K8PMC5</accession>
<organism evidence="8 9">
    <name type="scientific">Streptomyces lavendulae subsp. lavendulae</name>
    <dbReference type="NCBI Taxonomy" id="58340"/>
    <lineage>
        <taxon>Bacteria</taxon>
        <taxon>Bacillati</taxon>
        <taxon>Actinomycetota</taxon>
        <taxon>Actinomycetes</taxon>
        <taxon>Kitasatosporales</taxon>
        <taxon>Streptomycetaceae</taxon>
        <taxon>Streptomyces</taxon>
    </lineage>
</organism>
<dbReference type="InterPro" id="IPR036396">
    <property type="entry name" value="Cyt_P450_sf"/>
</dbReference>
<dbReference type="Proteomes" id="UP000231791">
    <property type="component" value="Chromosome"/>
</dbReference>